<dbReference type="InterPro" id="IPR011687">
    <property type="entry name" value="Nop53/GLTSCR2"/>
</dbReference>
<dbReference type="AlphaFoldDB" id="A0A4S8LB14"/>
<sequence>MSKIKHNDDDDDITHSYQLLKRQNAFPSSLSSKVIRRSATSLPPADEIAARRQAAILARFRNGLAGQKLSKYVLAGDEVDVQLGEDLTETLRGLKASFNNREL</sequence>
<evidence type="ECO:0000256" key="3">
    <source>
        <dbReference type="ARBA" id="ARBA00008838"/>
    </source>
</evidence>
<dbReference type="EMBL" id="ML179527">
    <property type="protein sequence ID" value="THU85821.1"/>
    <property type="molecule type" value="Genomic_DNA"/>
</dbReference>
<dbReference type="GO" id="GO:0005654">
    <property type="term" value="C:nucleoplasm"/>
    <property type="evidence" value="ECO:0007669"/>
    <property type="project" value="UniProtKB-SubCell"/>
</dbReference>
<name>A0A4S8LB14_DENBC</name>
<evidence type="ECO:0000313" key="7">
    <source>
        <dbReference type="EMBL" id="THU84572.1"/>
    </source>
</evidence>
<comment type="subcellular location">
    <subcellularLocation>
        <location evidence="1">Nucleus</location>
        <location evidence="1">Nucleolus</location>
    </subcellularLocation>
    <subcellularLocation>
        <location evidence="2">Nucleus</location>
        <location evidence="2">Nucleoplasm</location>
    </subcellularLocation>
</comment>
<keyword evidence="9" id="KW-1185">Reference proteome</keyword>
<gene>
    <name evidence="8" type="ORF">K435DRAFT_868894</name>
    <name evidence="7" type="ORF">K435DRAFT_870158</name>
</gene>
<evidence type="ECO:0000256" key="6">
    <source>
        <dbReference type="ARBA" id="ARBA00023242"/>
    </source>
</evidence>
<dbReference type="EMBL" id="ML179592">
    <property type="protein sequence ID" value="THU84572.1"/>
    <property type="molecule type" value="Genomic_DNA"/>
</dbReference>
<organism evidence="8 9">
    <name type="scientific">Dendrothele bispora (strain CBS 962.96)</name>
    <dbReference type="NCBI Taxonomy" id="1314807"/>
    <lineage>
        <taxon>Eukaryota</taxon>
        <taxon>Fungi</taxon>
        <taxon>Dikarya</taxon>
        <taxon>Basidiomycota</taxon>
        <taxon>Agaricomycotina</taxon>
        <taxon>Agaricomycetes</taxon>
        <taxon>Agaricomycetidae</taxon>
        <taxon>Agaricales</taxon>
        <taxon>Agaricales incertae sedis</taxon>
        <taxon>Dendrothele</taxon>
    </lineage>
</organism>
<evidence type="ECO:0000313" key="9">
    <source>
        <dbReference type="Proteomes" id="UP000297245"/>
    </source>
</evidence>
<keyword evidence="6" id="KW-0539">Nucleus</keyword>
<dbReference type="Pfam" id="PF07767">
    <property type="entry name" value="Nop53"/>
    <property type="match status" value="1"/>
</dbReference>
<dbReference type="GO" id="GO:0042254">
    <property type="term" value="P:ribosome biogenesis"/>
    <property type="evidence" value="ECO:0007669"/>
    <property type="project" value="UniProtKB-KW"/>
</dbReference>
<comment type="similarity">
    <text evidence="3">Belongs to the NOP53 family.</text>
</comment>
<dbReference type="Proteomes" id="UP000297245">
    <property type="component" value="Unassembled WGS sequence"/>
</dbReference>
<dbReference type="OrthoDB" id="5072at2759"/>
<accession>A0A4S8LB14</accession>
<evidence type="ECO:0000256" key="1">
    <source>
        <dbReference type="ARBA" id="ARBA00004604"/>
    </source>
</evidence>
<evidence type="ECO:0000256" key="5">
    <source>
        <dbReference type="ARBA" id="ARBA00022517"/>
    </source>
</evidence>
<evidence type="ECO:0000313" key="8">
    <source>
        <dbReference type="EMBL" id="THU85821.1"/>
    </source>
</evidence>
<reference evidence="8 9" key="1">
    <citation type="journal article" date="2019" name="Nat. Ecol. Evol.">
        <title>Megaphylogeny resolves global patterns of mushroom evolution.</title>
        <authorList>
            <person name="Varga T."/>
            <person name="Krizsan K."/>
            <person name="Foldi C."/>
            <person name="Dima B."/>
            <person name="Sanchez-Garcia M."/>
            <person name="Sanchez-Ramirez S."/>
            <person name="Szollosi G.J."/>
            <person name="Szarkandi J.G."/>
            <person name="Papp V."/>
            <person name="Albert L."/>
            <person name="Andreopoulos W."/>
            <person name="Angelini C."/>
            <person name="Antonin V."/>
            <person name="Barry K.W."/>
            <person name="Bougher N.L."/>
            <person name="Buchanan P."/>
            <person name="Buyck B."/>
            <person name="Bense V."/>
            <person name="Catcheside P."/>
            <person name="Chovatia M."/>
            <person name="Cooper J."/>
            <person name="Damon W."/>
            <person name="Desjardin D."/>
            <person name="Finy P."/>
            <person name="Geml J."/>
            <person name="Haridas S."/>
            <person name="Hughes K."/>
            <person name="Justo A."/>
            <person name="Karasinski D."/>
            <person name="Kautmanova I."/>
            <person name="Kiss B."/>
            <person name="Kocsube S."/>
            <person name="Kotiranta H."/>
            <person name="LaButti K.M."/>
            <person name="Lechner B.E."/>
            <person name="Liimatainen K."/>
            <person name="Lipzen A."/>
            <person name="Lukacs Z."/>
            <person name="Mihaltcheva S."/>
            <person name="Morgado L.N."/>
            <person name="Niskanen T."/>
            <person name="Noordeloos M.E."/>
            <person name="Ohm R.A."/>
            <person name="Ortiz-Santana B."/>
            <person name="Ovrebo C."/>
            <person name="Racz N."/>
            <person name="Riley R."/>
            <person name="Savchenko A."/>
            <person name="Shiryaev A."/>
            <person name="Soop K."/>
            <person name="Spirin V."/>
            <person name="Szebenyi C."/>
            <person name="Tomsovsky M."/>
            <person name="Tulloss R.E."/>
            <person name="Uehling J."/>
            <person name="Grigoriev I.V."/>
            <person name="Vagvolgyi C."/>
            <person name="Papp T."/>
            <person name="Martin F.M."/>
            <person name="Miettinen O."/>
            <person name="Hibbett D.S."/>
            <person name="Nagy L.G."/>
        </authorList>
    </citation>
    <scope>NUCLEOTIDE SEQUENCE [LARGE SCALE GENOMIC DNA]</scope>
    <source>
        <strain evidence="8 9">CBS 962.96</strain>
    </source>
</reference>
<evidence type="ECO:0000256" key="4">
    <source>
        <dbReference type="ARBA" id="ARBA00018339"/>
    </source>
</evidence>
<evidence type="ECO:0000256" key="2">
    <source>
        <dbReference type="ARBA" id="ARBA00004642"/>
    </source>
</evidence>
<dbReference type="GO" id="GO:0005730">
    <property type="term" value="C:nucleolus"/>
    <property type="evidence" value="ECO:0007669"/>
    <property type="project" value="UniProtKB-SubCell"/>
</dbReference>
<keyword evidence="5" id="KW-0690">Ribosome biogenesis</keyword>
<proteinExistence type="inferred from homology"/>
<protein>
    <recommendedName>
        <fullName evidence="4">Ribosome biogenesis protein NOP53</fullName>
    </recommendedName>
</protein>